<organism evidence="2 3">
    <name type="scientific">Trichinella britovi</name>
    <name type="common">Parasitic roundworm</name>
    <dbReference type="NCBI Taxonomy" id="45882"/>
    <lineage>
        <taxon>Eukaryota</taxon>
        <taxon>Metazoa</taxon>
        <taxon>Ecdysozoa</taxon>
        <taxon>Nematoda</taxon>
        <taxon>Enoplea</taxon>
        <taxon>Dorylaimia</taxon>
        <taxon>Trichinellida</taxon>
        <taxon>Trichinellidae</taxon>
        <taxon>Trichinella</taxon>
    </lineage>
</organism>
<evidence type="ECO:0000313" key="1">
    <source>
        <dbReference type="EMBL" id="KRY44416.1"/>
    </source>
</evidence>
<evidence type="ECO:0000313" key="3">
    <source>
        <dbReference type="Proteomes" id="UP000054653"/>
    </source>
</evidence>
<dbReference type="EMBL" id="JYDI01000597">
    <property type="protein sequence ID" value="KRY44416.1"/>
    <property type="molecule type" value="Genomic_DNA"/>
</dbReference>
<comment type="caution">
    <text evidence="2">The sequence shown here is derived from an EMBL/GenBank/DDBJ whole genome shotgun (WGS) entry which is preliminary data.</text>
</comment>
<accession>A0A0V1C5C4</accession>
<gene>
    <name evidence="2" type="ORF">T03_12998</name>
    <name evidence="1" type="ORF">T03_2798</name>
</gene>
<reference evidence="2 3" key="1">
    <citation type="submission" date="2015-01" db="EMBL/GenBank/DDBJ databases">
        <title>Evolution of Trichinella species and genotypes.</title>
        <authorList>
            <person name="Korhonen P.K."/>
            <person name="Edoardo P."/>
            <person name="Giuseppe L.R."/>
            <person name="Gasser R.B."/>
        </authorList>
    </citation>
    <scope>NUCLEOTIDE SEQUENCE [LARGE SCALE GENOMIC DNA]</scope>
    <source>
        <strain evidence="2">ISS120</strain>
    </source>
</reference>
<proteinExistence type="predicted"/>
<sequence length="157" mass="16482">MISTIHRSKHRKQTSLVRAMSLLLGRSACWNFSHASALWPPLQNGQPLAATTANAAAVDLMRSADLRSGRNGFDDGVRSSCLDADALVSSPLDVESSPACHCANSRNLCKLSSSSVASGPMLVSQALISAGGTCPATSASGLRLRVDDRQTDLCLEL</sequence>
<keyword evidence="3" id="KW-1185">Reference proteome</keyword>
<name>A0A0V1C5C4_TRIBR</name>
<dbReference type="Proteomes" id="UP000054653">
    <property type="component" value="Unassembled WGS sequence"/>
</dbReference>
<dbReference type="EMBL" id="JYDI01000596">
    <property type="protein sequence ID" value="KRY44432.1"/>
    <property type="molecule type" value="Genomic_DNA"/>
</dbReference>
<dbReference type="AlphaFoldDB" id="A0A0V1C5C4"/>
<evidence type="ECO:0000313" key="2">
    <source>
        <dbReference type="EMBL" id="KRY44432.1"/>
    </source>
</evidence>
<protein>
    <submittedName>
        <fullName evidence="2">Uncharacterized protein</fullName>
    </submittedName>
</protein>